<feature type="domain" description="ZAD" evidence="11">
    <location>
        <begin position="5"/>
        <end position="84"/>
    </location>
</feature>
<reference evidence="12" key="2">
    <citation type="submission" date="2025-05" db="UniProtKB">
        <authorList>
            <consortium name="EnsemblMetazoa"/>
        </authorList>
    </citation>
    <scope>IDENTIFICATION</scope>
    <source>
        <strain evidence="12">Foshan</strain>
    </source>
</reference>
<evidence type="ECO:0000256" key="4">
    <source>
        <dbReference type="ARBA" id="ARBA00022771"/>
    </source>
</evidence>
<dbReference type="EnsemblMetazoa" id="AALFPA23_018590.R27270">
    <property type="protein sequence ID" value="AALFPA23_018590.P27270"/>
    <property type="gene ID" value="AALFPA23_018590"/>
</dbReference>
<dbReference type="PROSITE" id="PS50157">
    <property type="entry name" value="ZINC_FINGER_C2H2_2"/>
    <property type="match status" value="6"/>
</dbReference>
<comment type="subcellular location">
    <subcellularLocation>
        <location evidence="1">Nucleus</location>
    </subcellularLocation>
</comment>
<dbReference type="Pfam" id="PF07776">
    <property type="entry name" value="zf-AD"/>
    <property type="match status" value="1"/>
</dbReference>
<evidence type="ECO:0000256" key="8">
    <source>
        <dbReference type="PROSITE-ProRule" id="PRU01263"/>
    </source>
</evidence>
<dbReference type="EnsemblMetazoa" id="AALFPA23_018590.R27269">
    <property type="protein sequence ID" value="AALFPA23_018590.P27269"/>
    <property type="gene ID" value="AALFPA23_018590"/>
</dbReference>
<feature type="domain" description="C2H2-type" evidence="10">
    <location>
        <begin position="605"/>
        <end position="635"/>
    </location>
</feature>
<feature type="domain" description="C2H2-type" evidence="10">
    <location>
        <begin position="520"/>
        <end position="548"/>
    </location>
</feature>
<evidence type="ECO:0000313" key="12">
    <source>
        <dbReference type="EnsemblMetazoa" id="AALFPA23_018590.P27269"/>
    </source>
</evidence>
<dbReference type="SMART" id="SM00355">
    <property type="entry name" value="ZnF_C2H2"/>
    <property type="match status" value="9"/>
</dbReference>
<dbReference type="Pfam" id="PF00096">
    <property type="entry name" value="zf-C2H2"/>
    <property type="match status" value="4"/>
</dbReference>
<dbReference type="InterPro" id="IPR036236">
    <property type="entry name" value="Znf_C2H2_sf"/>
</dbReference>
<evidence type="ECO:0000256" key="3">
    <source>
        <dbReference type="ARBA" id="ARBA00022737"/>
    </source>
</evidence>
<feature type="domain" description="C2H2-type" evidence="10">
    <location>
        <begin position="304"/>
        <end position="332"/>
    </location>
</feature>
<accession>A0ABM1ZHK5</accession>
<reference evidence="13" key="1">
    <citation type="journal article" date="2015" name="Proc. Natl. Acad. Sci. U.S.A.">
        <title>Genome sequence of the Asian Tiger mosquito, Aedes albopictus, reveals insights into its biology, genetics, and evolution.</title>
        <authorList>
            <person name="Chen X.G."/>
            <person name="Jiang X."/>
            <person name="Gu J."/>
            <person name="Xu M."/>
            <person name="Wu Y."/>
            <person name="Deng Y."/>
            <person name="Zhang C."/>
            <person name="Bonizzoni M."/>
            <person name="Dermauw W."/>
            <person name="Vontas J."/>
            <person name="Armbruster P."/>
            <person name="Huang X."/>
            <person name="Yang Y."/>
            <person name="Zhang H."/>
            <person name="He W."/>
            <person name="Peng H."/>
            <person name="Liu Y."/>
            <person name="Wu K."/>
            <person name="Chen J."/>
            <person name="Lirakis M."/>
            <person name="Topalis P."/>
            <person name="Van Leeuwen T."/>
            <person name="Hall A.B."/>
            <person name="Jiang X."/>
            <person name="Thorpe C."/>
            <person name="Mueller R.L."/>
            <person name="Sun C."/>
            <person name="Waterhouse R.M."/>
            <person name="Yan G."/>
            <person name="Tu Z.J."/>
            <person name="Fang X."/>
            <person name="James A.A."/>
        </authorList>
    </citation>
    <scope>NUCLEOTIDE SEQUENCE [LARGE SCALE GENOMIC DNA]</scope>
    <source>
        <strain evidence="13">Foshan</strain>
    </source>
</reference>
<feature type="region of interest" description="Disordered" evidence="9">
    <location>
        <begin position="226"/>
        <end position="252"/>
    </location>
</feature>
<dbReference type="PANTHER" id="PTHR24406">
    <property type="entry name" value="TRANSCRIPTIONAL REPRESSOR CTCFL-RELATED"/>
    <property type="match status" value="1"/>
</dbReference>
<evidence type="ECO:0000256" key="1">
    <source>
        <dbReference type="ARBA" id="ARBA00004123"/>
    </source>
</evidence>
<dbReference type="SMART" id="SM00868">
    <property type="entry name" value="zf-AD"/>
    <property type="match status" value="1"/>
</dbReference>
<keyword evidence="2 8" id="KW-0479">Metal-binding</keyword>
<organism evidence="12 13">
    <name type="scientific">Aedes albopictus</name>
    <name type="common">Asian tiger mosquito</name>
    <name type="synonym">Stegomyia albopicta</name>
    <dbReference type="NCBI Taxonomy" id="7160"/>
    <lineage>
        <taxon>Eukaryota</taxon>
        <taxon>Metazoa</taxon>
        <taxon>Ecdysozoa</taxon>
        <taxon>Arthropoda</taxon>
        <taxon>Hexapoda</taxon>
        <taxon>Insecta</taxon>
        <taxon>Pterygota</taxon>
        <taxon>Neoptera</taxon>
        <taxon>Endopterygota</taxon>
        <taxon>Diptera</taxon>
        <taxon>Nematocera</taxon>
        <taxon>Culicoidea</taxon>
        <taxon>Culicidae</taxon>
        <taxon>Culicinae</taxon>
        <taxon>Aedini</taxon>
        <taxon>Aedes</taxon>
        <taxon>Stegomyia</taxon>
    </lineage>
</organism>
<feature type="compositionally biased region" description="Polar residues" evidence="9">
    <location>
        <begin position="226"/>
        <end position="235"/>
    </location>
</feature>
<evidence type="ECO:0000259" key="10">
    <source>
        <dbReference type="PROSITE" id="PS50157"/>
    </source>
</evidence>
<dbReference type="Proteomes" id="UP000069940">
    <property type="component" value="Unassembled WGS sequence"/>
</dbReference>
<evidence type="ECO:0000259" key="11">
    <source>
        <dbReference type="PROSITE" id="PS51915"/>
    </source>
</evidence>
<dbReference type="InterPro" id="IPR050888">
    <property type="entry name" value="ZnF_C2H2-type_TF"/>
</dbReference>
<feature type="domain" description="C2H2-type" evidence="10">
    <location>
        <begin position="491"/>
        <end position="518"/>
    </location>
</feature>
<dbReference type="Gene3D" id="3.40.1800.20">
    <property type="match status" value="1"/>
</dbReference>
<keyword evidence="3" id="KW-0677">Repeat</keyword>
<evidence type="ECO:0000313" key="13">
    <source>
        <dbReference type="Proteomes" id="UP000069940"/>
    </source>
</evidence>
<evidence type="ECO:0000256" key="9">
    <source>
        <dbReference type="SAM" id="MobiDB-lite"/>
    </source>
</evidence>
<keyword evidence="5 8" id="KW-0862">Zinc</keyword>
<dbReference type="PROSITE" id="PS51915">
    <property type="entry name" value="ZAD"/>
    <property type="match status" value="1"/>
</dbReference>
<evidence type="ECO:0000256" key="2">
    <source>
        <dbReference type="ARBA" id="ARBA00022723"/>
    </source>
</evidence>
<dbReference type="GeneID" id="115255758"/>
<dbReference type="InterPro" id="IPR012934">
    <property type="entry name" value="Znf_AD"/>
</dbReference>
<name>A0ABM1ZHK5_AEDAL</name>
<keyword evidence="13" id="KW-1185">Reference proteome</keyword>
<feature type="domain" description="C2H2-type" evidence="10">
    <location>
        <begin position="577"/>
        <end position="604"/>
    </location>
</feature>
<feature type="binding site" evidence="8">
    <location>
        <position position="7"/>
    </location>
    <ligand>
        <name>Zn(2+)</name>
        <dbReference type="ChEBI" id="CHEBI:29105"/>
    </ligand>
</feature>
<feature type="binding site" evidence="8">
    <location>
        <position position="57"/>
    </location>
    <ligand>
        <name>Zn(2+)</name>
        <dbReference type="ChEBI" id="CHEBI:29105"/>
    </ligand>
</feature>
<protein>
    <recommendedName>
        <fullName evidence="14">C2h2-type zn-finger protein</fullName>
    </recommendedName>
</protein>
<evidence type="ECO:0000256" key="6">
    <source>
        <dbReference type="ARBA" id="ARBA00023242"/>
    </source>
</evidence>
<sequence>MNTTDICRVCMEDDCDAFSSLFNVTPDVPPQVSPAVMIVDCTGISVEKSDGLPEVVCSECLLVLRESYKLREKCRKTDRKLRKILNLTNGRQIAATVPNGKSDGKADCISITNKSEVQVEEPIVTQPDKSEDIERPTLHIKSEVVFDSVQEELEEDPHLDEPDNKLLCPSIDDNQGKLENITEDIHKKSETIQVPVNRLKQEDAHDPPHFEPEYLVEEIRESIDTTAAGSVRSDQSPPPVDHRDDILSEETSPLMNAEQNDALDEELVYEEMEVEALEEIEYEDFEAIDEDFQLPEESEHHEAAICCGCPLEFRTKTQLEQHSKLVHLPEKDKDTTLQEWYMCGVCYKRHSSAKALQFHQRSSRVSRRMRTCASCRLVLNSVRKKKHHEQLHRLLPEDFAVNCCGCDQVVPFSQLGTHAERTHQSAAREMSESTKLSKFVCEICFLDCGFKQRLDIHQAKQEIPEAILKKLSQPEDEFTAPVADFGGIQRFVCDICEKNFSIKGNLKAHRILHLSSDKPFKCDQCDKTFSKKCNYNVHMLRMHSTESQFPCAECEKSFKCASNLKTHMRVHTKERPYQCDYCPKAFGYLSDKRRHEVGHSGNYPFKCDQCGKPYSRKTLLSKHLGTCGKQVSKKSQGNKFKTDLKHPVHVGATEELDSSVPMHACDLCDDWFVSMEELADHHANLHIQTLDEGSYDAEVEIE</sequence>
<dbReference type="Gene3D" id="3.30.160.60">
    <property type="entry name" value="Classic Zinc Finger"/>
    <property type="match status" value="6"/>
</dbReference>
<evidence type="ECO:0000256" key="7">
    <source>
        <dbReference type="PROSITE-ProRule" id="PRU00042"/>
    </source>
</evidence>
<proteinExistence type="predicted"/>
<feature type="domain" description="C2H2-type" evidence="10">
    <location>
        <begin position="549"/>
        <end position="576"/>
    </location>
</feature>
<dbReference type="PROSITE" id="PS00028">
    <property type="entry name" value="ZINC_FINGER_C2H2_1"/>
    <property type="match status" value="6"/>
</dbReference>
<feature type="binding site" evidence="8">
    <location>
        <position position="10"/>
    </location>
    <ligand>
        <name>Zn(2+)</name>
        <dbReference type="ChEBI" id="CHEBI:29105"/>
    </ligand>
</feature>
<dbReference type="SUPFAM" id="SSF57667">
    <property type="entry name" value="beta-beta-alpha zinc fingers"/>
    <property type="match status" value="4"/>
</dbReference>
<dbReference type="SUPFAM" id="SSF57716">
    <property type="entry name" value="Glucocorticoid receptor-like (DNA-binding domain)"/>
    <property type="match status" value="1"/>
</dbReference>
<dbReference type="RefSeq" id="XP_062707531.1">
    <property type="nucleotide sequence ID" value="XM_062851547.1"/>
</dbReference>
<feature type="binding site" evidence="8">
    <location>
        <position position="60"/>
    </location>
    <ligand>
        <name>Zn(2+)</name>
        <dbReference type="ChEBI" id="CHEBI:29105"/>
    </ligand>
</feature>
<evidence type="ECO:0008006" key="14">
    <source>
        <dbReference type="Google" id="ProtNLM"/>
    </source>
</evidence>
<keyword evidence="6" id="KW-0539">Nucleus</keyword>
<dbReference type="RefSeq" id="XP_062707530.1">
    <property type="nucleotide sequence ID" value="XM_062851546.1"/>
</dbReference>
<keyword evidence="4 7" id="KW-0863">Zinc-finger</keyword>
<evidence type="ECO:0000256" key="5">
    <source>
        <dbReference type="ARBA" id="ARBA00022833"/>
    </source>
</evidence>
<dbReference type="InterPro" id="IPR013087">
    <property type="entry name" value="Znf_C2H2_type"/>
</dbReference>